<dbReference type="RefSeq" id="WP_204731017.1">
    <property type="nucleotide sequence ID" value="NZ_JAFBDK010000034.1"/>
</dbReference>
<reference evidence="2" key="1">
    <citation type="journal article" date="2019" name="Int. J. Syst. Evol. Microbiol.">
        <title>The Global Catalogue of Microorganisms (GCM) 10K type strain sequencing project: providing services to taxonomists for standard genome sequencing and annotation.</title>
        <authorList>
            <consortium name="The Broad Institute Genomics Platform"/>
            <consortium name="The Broad Institute Genome Sequencing Center for Infectious Disease"/>
            <person name="Wu L."/>
            <person name="Ma J."/>
        </authorList>
    </citation>
    <scope>NUCLEOTIDE SEQUENCE [LARGE SCALE GENOMIC DNA]</scope>
    <source>
        <strain evidence="2">KCTC 13528</strain>
    </source>
</reference>
<comment type="caution">
    <text evidence="1">The sequence shown here is derived from an EMBL/GenBank/DDBJ whole genome shotgun (WGS) entry which is preliminary data.</text>
</comment>
<evidence type="ECO:0000313" key="2">
    <source>
        <dbReference type="Proteomes" id="UP001597561"/>
    </source>
</evidence>
<protein>
    <submittedName>
        <fullName evidence="1">Uncharacterized protein</fullName>
    </submittedName>
</protein>
<proteinExistence type="predicted"/>
<dbReference type="EMBL" id="JBHUPG010000053">
    <property type="protein sequence ID" value="MFD2913957.1"/>
    <property type="molecule type" value="Genomic_DNA"/>
</dbReference>
<organism evidence="1 2">
    <name type="scientific">Jeotgalibacillus terrae</name>
    <dbReference type="NCBI Taxonomy" id="587735"/>
    <lineage>
        <taxon>Bacteria</taxon>
        <taxon>Bacillati</taxon>
        <taxon>Bacillota</taxon>
        <taxon>Bacilli</taxon>
        <taxon>Bacillales</taxon>
        <taxon>Caryophanaceae</taxon>
        <taxon>Jeotgalibacillus</taxon>
    </lineage>
</organism>
<accession>A0ABW5ZM49</accession>
<sequence length="61" mass="7056">MDYVIQCADKYYVGGDSSRARFGSWNEAALYSYAEATETIETLRKEGYQCVRVNWDLIKGY</sequence>
<name>A0ABW5ZM49_9BACL</name>
<keyword evidence="2" id="KW-1185">Reference proteome</keyword>
<dbReference type="Proteomes" id="UP001597561">
    <property type="component" value="Unassembled WGS sequence"/>
</dbReference>
<evidence type="ECO:0000313" key="1">
    <source>
        <dbReference type="EMBL" id="MFD2913957.1"/>
    </source>
</evidence>
<gene>
    <name evidence="1" type="ORF">ACFS5P_18860</name>
</gene>